<dbReference type="PROSITE" id="PS00154">
    <property type="entry name" value="ATPASE_E1_E2"/>
    <property type="match status" value="1"/>
</dbReference>
<keyword evidence="8" id="KW-1278">Translocase</keyword>
<dbReference type="Gene3D" id="2.70.150.10">
    <property type="entry name" value="Calcium-transporting ATPase, cytoplasmic transduction domain A"/>
    <property type="match status" value="1"/>
</dbReference>
<feature type="chain" id="PRO_5012801895" description="P-type ATPase A domain-containing protein" evidence="12">
    <location>
        <begin position="22"/>
        <end position="1451"/>
    </location>
</feature>
<organism evidence="14 15">
    <name type="scientific">Linderina pennispora</name>
    <dbReference type="NCBI Taxonomy" id="61395"/>
    <lineage>
        <taxon>Eukaryota</taxon>
        <taxon>Fungi</taxon>
        <taxon>Fungi incertae sedis</taxon>
        <taxon>Zoopagomycota</taxon>
        <taxon>Kickxellomycotina</taxon>
        <taxon>Kickxellomycetes</taxon>
        <taxon>Kickxellales</taxon>
        <taxon>Kickxellaceae</taxon>
        <taxon>Linderina</taxon>
    </lineage>
</organism>
<feature type="transmembrane region" description="Helical" evidence="11">
    <location>
        <begin position="182"/>
        <end position="203"/>
    </location>
</feature>
<dbReference type="OrthoDB" id="48943at2759"/>
<feature type="transmembrane region" description="Helical" evidence="11">
    <location>
        <begin position="515"/>
        <end position="533"/>
    </location>
</feature>
<feature type="transmembrane region" description="Helical" evidence="11">
    <location>
        <begin position="1186"/>
        <end position="1212"/>
    </location>
</feature>
<dbReference type="InterPro" id="IPR023214">
    <property type="entry name" value="HAD_sf"/>
</dbReference>
<dbReference type="PANTHER" id="PTHR45630:SF11">
    <property type="entry name" value="CATION-TRANSPORTING P-TYPE ATPASE N-TERMINAL DOMAIN-CONTAINING PROTEIN"/>
    <property type="match status" value="1"/>
</dbReference>
<dbReference type="InterPro" id="IPR001757">
    <property type="entry name" value="P_typ_ATPase"/>
</dbReference>
<dbReference type="SUPFAM" id="SSF81653">
    <property type="entry name" value="Calcium ATPase, transduction domain A"/>
    <property type="match status" value="1"/>
</dbReference>
<evidence type="ECO:0000313" key="15">
    <source>
        <dbReference type="Proteomes" id="UP000193922"/>
    </source>
</evidence>
<evidence type="ECO:0000256" key="6">
    <source>
        <dbReference type="ARBA" id="ARBA00022840"/>
    </source>
</evidence>
<dbReference type="EMBL" id="MCFD01000001">
    <property type="protein sequence ID" value="ORX74921.1"/>
    <property type="molecule type" value="Genomic_DNA"/>
</dbReference>
<evidence type="ECO:0000256" key="2">
    <source>
        <dbReference type="ARBA" id="ARBA00006000"/>
    </source>
</evidence>
<feature type="transmembrane region" description="Helical" evidence="11">
    <location>
        <begin position="299"/>
        <end position="322"/>
    </location>
</feature>
<dbReference type="GO" id="GO:0046872">
    <property type="term" value="F:metal ion binding"/>
    <property type="evidence" value="ECO:0007669"/>
    <property type="project" value="UniProtKB-KW"/>
</dbReference>
<feature type="transmembrane region" description="Helical" evidence="11">
    <location>
        <begin position="1341"/>
        <end position="1359"/>
    </location>
</feature>
<keyword evidence="15" id="KW-1185">Reference proteome</keyword>
<dbReference type="GO" id="GO:0016887">
    <property type="term" value="F:ATP hydrolysis activity"/>
    <property type="evidence" value="ECO:0007669"/>
    <property type="project" value="InterPro"/>
</dbReference>
<dbReference type="SFLD" id="SFLDG00002">
    <property type="entry name" value="C1.7:_P-type_atpase_like"/>
    <property type="match status" value="1"/>
</dbReference>
<keyword evidence="12" id="KW-0732">Signal</keyword>
<proteinExistence type="inferred from homology"/>
<evidence type="ECO:0000256" key="12">
    <source>
        <dbReference type="SAM" id="SignalP"/>
    </source>
</evidence>
<dbReference type="InterPro" id="IPR023299">
    <property type="entry name" value="ATPase_P-typ_cyto_dom_N"/>
</dbReference>
<dbReference type="InterPro" id="IPR036412">
    <property type="entry name" value="HAD-like_sf"/>
</dbReference>
<feature type="transmembrane region" description="Helical" evidence="11">
    <location>
        <begin position="539"/>
        <end position="556"/>
    </location>
</feature>
<keyword evidence="5" id="KW-0547">Nucleotide-binding</keyword>
<comment type="caution">
    <text evidence="14">The sequence shown here is derived from an EMBL/GenBank/DDBJ whole genome shotgun (WGS) entry which is preliminary data.</text>
</comment>
<dbReference type="GeneID" id="63806280"/>
<dbReference type="NCBIfam" id="TIGR01494">
    <property type="entry name" value="ATPase_P-type"/>
    <property type="match status" value="1"/>
</dbReference>
<dbReference type="SFLD" id="SFLDF00027">
    <property type="entry name" value="p-type_atpase"/>
    <property type="match status" value="1"/>
</dbReference>
<dbReference type="PRINTS" id="PR00119">
    <property type="entry name" value="CATATPASE"/>
</dbReference>
<dbReference type="InterPro" id="IPR023298">
    <property type="entry name" value="ATPase_P-typ_TM_dom_sf"/>
</dbReference>
<dbReference type="Gene3D" id="3.40.1110.10">
    <property type="entry name" value="Calcium-transporting ATPase, cytoplasmic domain N"/>
    <property type="match status" value="1"/>
</dbReference>
<dbReference type="InterPro" id="IPR018303">
    <property type="entry name" value="ATPase_P-typ_P_site"/>
</dbReference>
<evidence type="ECO:0000256" key="10">
    <source>
        <dbReference type="ARBA" id="ARBA00023136"/>
    </source>
</evidence>
<evidence type="ECO:0000256" key="9">
    <source>
        <dbReference type="ARBA" id="ARBA00022989"/>
    </source>
</evidence>
<evidence type="ECO:0000256" key="7">
    <source>
        <dbReference type="ARBA" id="ARBA00022842"/>
    </source>
</evidence>
<keyword evidence="9 11" id="KW-1133">Transmembrane helix</keyword>
<dbReference type="NCBIfam" id="TIGR01657">
    <property type="entry name" value="P-ATPase-V"/>
    <property type="match status" value="1"/>
</dbReference>
<keyword evidence="7" id="KW-0460">Magnesium</keyword>
<dbReference type="InterPro" id="IPR008250">
    <property type="entry name" value="ATPase_P-typ_transduc_dom_A_sf"/>
</dbReference>
<evidence type="ECO:0000256" key="4">
    <source>
        <dbReference type="ARBA" id="ARBA00022723"/>
    </source>
</evidence>
<evidence type="ECO:0000256" key="5">
    <source>
        <dbReference type="ARBA" id="ARBA00022741"/>
    </source>
</evidence>
<feature type="transmembrane region" description="Helical" evidence="11">
    <location>
        <begin position="1257"/>
        <end position="1279"/>
    </location>
</feature>
<evidence type="ECO:0000313" key="14">
    <source>
        <dbReference type="EMBL" id="ORX74921.1"/>
    </source>
</evidence>
<dbReference type="PROSITE" id="PS01229">
    <property type="entry name" value="COF_2"/>
    <property type="match status" value="1"/>
</dbReference>
<dbReference type="RefSeq" id="XP_040748132.1">
    <property type="nucleotide sequence ID" value="XM_040889632.1"/>
</dbReference>
<dbReference type="GO" id="GO:0140358">
    <property type="term" value="F:P-type transmembrane transporter activity"/>
    <property type="evidence" value="ECO:0007669"/>
    <property type="project" value="InterPro"/>
</dbReference>
<sequence length="1451" mass="160814">MELRKTLLVLGTLLCAQIATANQLWHQVNRYDENGAECPLRQAYNQTCYSLCVSDLSKCPGNVRPACPEGQSFCADGHCHDECTAEINAANPCFCKQKPSKIPSEALSLVPCGPIPKVNITQFHPWDPKPDIRNRCGEWAGITDQSQSVGIWGSMWATGDMIGVWADCPAAPHANYKYNEGYWIATFAVNGALAFIIGVWSLYKRWAERGVHQIASHTLDASEAKRSAAAAAAAANTPIDDVKAEKGAAIAFDDDSDERNTLDKTARPGATTINGASPSLLETTDSLQRDISLKGYRDHFLGTLGIWSIGGVMILWICYLGVWTTDYYGSMPGWRHGVVSSLAYKDDYLELATFLIVWGLSFLFLIVLYILKPHLRNFFRVQTLPATGQYVCVVRPVHEVKLVAEQPNVLQEAINRITERLSIVMSQDRTYTTCPVERTSEGRIYFTYQCTRYVFDDQIGQYAPFDFDLGATNRSLISQAGGLSSEDALYRSELVGPNFIQVEVPGVFMAFVRELVSFFYIYQFIFLWAFYFYAYYQVGLVDTGVIMISATIKVLLRMGSEKRLKRMAEQEEMISVKRDGQWIETSTKGLVPGDVIEIISGSHMSCDCILLSGSAIMDESSLTGEPLPIRKFPLRLDEGHYDPEGAGKMSTLYAGTIVSQVQPILHATDQLESDRVLALVNRTGTSSDKGQLVRKILFPNPISFIFNEQMRIVVFILILYSVFVMAMAAYLYKGNNVAIVFYGVFAIAQLLSPLLPAALVIGQSIAAARLRKKQIFCVDPQRIMIAGKVQIFCFDKTGTLTKEGLEYYGGQCIDKQTGAFNKFQNTLGDNDVLFQQAVASCHAVTDLNGQLIGNPVDIEQFRASKSTIDPAPRYLDAIIPADSAKHGILHVVRRFEFVHARASMSVAILDETTGKLHVFVKGSFERIRQIANSSSVPSDYDDTCAGLAREGCYVLSIAHKELDIPLEKIKDLTQDELEGDCNLLGLLVFKNMLKSDTESAIGELKGGSTRTVMITGDTALTGVYIARQCGMIPPNNKVLLGDCKSTMDDVQWIDVDTMEAVSDIAPYLAELGQDGYPTTELALTGTAFSRLNNTGAIDSILFHTRVFARMKPVNKVECIELHMKYGITAMCGDGGNDCGALRAAHVGIALSDAEASIVSPFSSANRSIYSCVELLIQSRAGLATSFANFAALICYGQIMSGMVKMASFYFAISLTQNLWMLIDGAIATGLAMTVSMSGPAKKLAPYRPTTRILGPQMLASVGGIALINWLFSAMAYVWLFQQPWFRCNEHASAEVDVTKWWLLGDNYEASILSFVSTFQFINNGFVVNYGHLYRARWYKNYSLLVIWAFLMTFVSYMLLANPNRVGCAFRLNCGTDTVLESLHYPKPTWKIEPYNSPLGHNVIPRNSRWALWGYCLGNMAATNFWQVFVINGPMRSLLRKKKPLRRLKIKL</sequence>
<keyword evidence="6" id="KW-0067">ATP-binding</keyword>
<keyword evidence="10 11" id="KW-0472">Membrane</keyword>
<evidence type="ECO:0000256" key="11">
    <source>
        <dbReference type="SAM" id="Phobius"/>
    </source>
</evidence>
<protein>
    <recommendedName>
        <fullName evidence="13">P-type ATPase A domain-containing protein</fullName>
    </recommendedName>
</protein>
<feature type="transmembrane region" description="Helical" evidence="11">
    <location>
        <begin position="712"/>
        <end position="732"/>
    </location>
</feature>
<dbReference type="GO" id="GO:0016020">
    <property type="term" value="C:membrane"/>
    <property type="evidence" value="ECO:0007669"/>
    <property type="project" value="UniProtKB-SubCell"/>
</dbReference>
<keyword evidence="4" id="KW-0479">Metal-binding</keyword>
<dbReference type="SUPFAM" id="SSF81665">
    <property type="entry name" value="Calcium ATPase, transmembrane domain M"/>
    <property type="match status" value="1"/>
</dbReference>
<dbReference type="Pfam" id="PF00122">
    <property type="entry name" value="E1-E2_ATPase"/>
    <property type="match status" value="1"/>
</dbReference>
<dbReference type="SUPFAM" id="SSF81660">
    <property type="entry name" value="Metal cation-transporting ATPase, ATP-binding domain N"/>
    <property type="match status" value="1"/>
</dbReference>
<evidence type="ECO:0000256" key="1">
    <source>
        <dbReference type="ARBA" id="ARBA00004141"/>
    </source>
</evidence>
<accession>A0A1Y1WN00</accession>
<feature type="transmembrane region" description="Helical" evidence="11">
    <location>
        <begin position="351"/>
        <end position="371"/>
    </location>
</feature>
<dbReference type="InterPro" id="IPR059000">
    <property type="entry name" value="ATPase_P-type_domA"/>
</dbReference>
<feature type="signal peptide" evidence="12">
    <location>
        <begin position="1"/>
        <end position="21"/>
    </location>
</feature>
<feature type="transmembrane region" description="Helical" evidence="11">
    <location>
        <begin position="1309"/>
        <end position="1329"/>
    </location>
</feature>
<feature type="transmembrane region" description="Helical" evidence="11">
    <location>
        <begin position="1218"/>
        <end position="1236"/>
    </location>
</feature>
<gene>
    <name evidence="14" type="ORF">DL89DRAFT_281232</name>
</gene>
<dbReference type="Proteomes" id="UP000193922">
    <property type="component" value="Unassembled WGS sequence"/>
</dbReference>
<evidence type="ECO:0000256" key="8">
    <source>
        <dbReference type="ARBA" id="ARBA00022967"/>
    </source>
</evidence>
<dbReference type="SFLD" id="SFLDS00003">
    <property type="entry name" value="Haloacid_Dehalogenase"/>
    <property type="match status" value="1"/>
</dbReference>
<dbReference type="PANTHER" id="PTHR45630">
    <property type="entry name" value="CATION-TRANSPORTING ATPASE-RELATED"/>
    <property type="match status" value="1"/>
</dbReference>
<reference evidence="14 15" key="1">
    <citation type="submission" date="2016-07" db="EMBL/GenBank/DDBJ databases">
        <title>Pervasive Adenine N6-methylation of Active Genes in Fungi.</title>
        <authorList>
            <consortium name="DOE Joint Genome Institute"/>
            <person name="Mondo S.J."/>
            <person name="Dannebaum R.O."/>
            <person name="Kuo R.C."/>
            <person name="Labutti K."/>
            <person name="Haridas S."/>
            <person name="Kuo A."/>
            <person name="Salamov A."/>
            <person name="Ahrendt S.R."/>
            <person name="Lipzen A."/>
            <person name="Sullivan W."/>
            <person name="Andreopoulos W.B."/>
            <person name="Clum A."/>
            <person name="Lindquist E."/>
            <person name="Daum C."/>
            <person name="Ramamoorthy G.K."/>
            <person name="Gryganskyi A."/>
            <person name="Culley D."/>
            <person name="Magnuson J.K."/>
            <person name="James T.Y."/>
            <person name="O'Malley M.A."/>
            <person name="Stajich J.E."/>
            <person name="Spatafora J.W."/>
            <person name="Visel A."/>
            <person name="Grigoriev I.V."/>
        </authorList>
    </citation>
    <scope>NUCLEOTIDE SEQUENCE [LARGE SCALE GENOMIC DNA]</scope>
    <source>
        <strain evidence="14 15">ATCC 12442</strain>
    </source>
</reference>
<evidence type="ECO:0000256" key="3">
    <source>
        <dbReference type="ARBA" id="ARBA00022692"/>
    </source>
</evidence>
<feature type="transmembrane region" description="Helical" evidence="11">
    <location>
        <begin position="738"/>
        <end position="762"/>
    </location>
</feature>
<dbReference type="InterPro" id="IPR006544">
    <property type="entry name" value="P-type_TPase_V"/>
</dbReference>
<dbReference type="GO" id="GO:0019829">
    <property type="term" value="F:ATPase-coupled monoatomic cation transmembrane transporter activity"/>
    <property type="evidence" value="ECO:0007669"/>
    <property type="project" value="TreeGrafter"/>
</dbReference>
<feature type="domain" description="P-type ATPase A" evidence="13">
    <location>
        <begin position="572"/>
        <end position="695"/>
    </location>
</feature>
<keyword evidence="3 11" id="KW-0812">Transmembrane</keyword>
<dbReference type="GO" id="GO:0005524">
    <property type="term" value="F:ATP binding"/>
    <property type="evidence" value="ECO:0007669"/>
    <property type="project" value="UniProtKB-KW"/>
</dbReference>
<name>A0A1Y1WN00_9FUNG</name>
<dbReference type="STRING" id="61395.A0A1Y1WN00"/>
<comment type="subcellular location">
    <subcellularLocation>
        <location evidence="1">Membrane</location>
        <topology evidence="1">Multi-pass membrane protein</topology>
    </subcellularLocation>
</comment>
<evidence type="ECO:0000259" key="13">
    <source>
        <dbReference type="Pfam" id="PF00122"/>
    </source>
</evidence>
<dbReference type="InterPro" id="IPR044492">
    <property type="entry name" value="P_typ_ATPase_HD_dom"/>
</dbReference>
<comment type="similarity">
    <text evidence="2">Belongs to the cation transport ATPase (P-type) (TC 3.A.3) family. Type V subfamily.</text>
</comment>
<dbReference type="Gene3D" id="3.40.50.1000">
    <property type="entry name" value="HAD superfamily/HAD-like"/>
    <property type="match status" value="1"/>
</dbReference>
<feature type="transmembrane region" description="Helical" evidence="11">
    <location>
        <begin position="1411"/>
        <end position="1432"/>
    </location>
</feature>
<dbReference type="SUPFAM" id="SSF56784">
    <property type="entry name" value="HAD-like"/>
    <property type="match status" value="1"/>
</dbReference>